<name>A0A2V1E7U2_9PLEO</name>
<sequence length="321" mass="35460">MADSNLPSFTLSTSFNDQKIASPIPIYLPANLSREQLLAFPAFKHWLTRLLQNFALQDDPAHTFHARPFRVHRIDVEAVVWFGPKPGFMKLQAKVQNYEDAEAEGLSAEEKATRGMMWVPGAVFLRGGSVGVLVRDSEEETYTLLTIQPRIASGSLAFPEIPAGMLDGSQNLSGKAAQEIEEETGLVIHASQMLNMSSLATSGVTLNPSSLSNDSSKSGNELRESIEDAMYPSVGACDEFLPLFLCQKRMARAKLEELKDKKTGLREEGEAITVKVVKFSELWREGGRDGKALAALGLYYSLREKGLLPEWPERPSEEVNE</sequence>
<dbReference type="OrthoDB" id="10249920at2759"/>
<evidence type="ECO:0000256" key="1">
    <source>
        <dbReference type="ARBA" id="ARBA00001946"/>
    </source>
</evidence>
<protein>
    <submittedName>
        <fullName evidence="3">ADP-sugar diphosphatase</fullName>
    </submittedName>
</protein>
<dbReference type="EMBL" id="KZ805309">
    <property type="protein sequence ID" value="PVI06446.1"/>
    <property type="molecule type" value="Genomic_DNA"/>
</dbReference>
<feature type="non-terminal residue" evidence="3">
    <location>
        <position position="321"/>
    </location>
</feature>
<evidence type="ECO:0000256" key="2">
    <source>
        <dbReference type="ARBA" id="ARBA00022801"/>
    </source>
</evidence>
<gene>
    <name evidence="3" type="ORF">DM02DRAFT_553156</name>
</gene>
<dbReference type="PANTHER" id="PTHR11839">
    <property type="entry name" value="UDP/ADP-SUGAR PYROPHOSPHATASE"/>
    <property type="match status" value="1"/>
</dbReference>
<dbReference type="AlphaFoldDB" id="A0A2V1E7U2"/>
<dbReference type="InterPro" id="IPR015797">
    <property type="entry name" value="NUDIX_hydrolase-like_dom_sf"/>
</dbReference>
<dbReference type="SUPFAM" id="SSF55811">
    <property type="entry name" value="Nudix"/>
    <property type="match status" value="1"/>
</dbReference>
<dbReference type="PANTHER" id="PTHR11839:SF18">
    <property type="entry name" value="NUDIX HYDROLASE DOMAIN-CONTAINING PROTEIN"/>
    <property type="match status" value="1"/>
</dbReference>
<dbReference type="Gene3D" id="3.90.79.10">
    <property type="entry name" value="Nucleoside Triphosphate Pyrophosphohydrolase"/>
    <property type="match status" value="1"/>
</dbReference>
<dbReference type="GO" id="GO:0080041">
    <property type="term" value="F:ADP-ribose pyrophosphohydrolase activity"/>
    <property type="evidence" value="ECO:0007669"/>
    <property type="project" value="TreeGrafter"/>
</dbReference>
<dbReference type="CDD" id="cd03424">
    <property type="entry name" value="NUDIX_ADPRase_Nudt5_UGPPase_Nudt14"/>
    <property type="match status" value="1"/>
</dbReference>
<organism evidence="3 4">
    <name type="scientific">Periconia macrospinosa</name>
    <dbReference type="NCBI Taxonomy" id="97972"/>
    <lineage>
        <taxon>Eukaryota</taxon>
        <taxon>Fungi</taxon>
        <taxon>Dikarya</taxon>
        <taxon>Ascomycota</taxon>
        <taxon>Pezizomycotina</taxon>
        <taxon>Dothideomycetes</taxon>
        <taxon>Pleosporomycetidae</taxon>
        <taxon>Pleosporales</taxon>
        <taxon>Massarineae</taxon>
        <taxon>Periconiaceae</taxon>
        <taxon>Periconia</taxon>
    </lineage>
</organism>
<accession>A0A2V1E7U2</accession>
<dbReference type="STRING" id="97972.A0A2V1E7U2"/>
<reference evidence="3 4" key="1">
    <citation type="journal article" date="2018" name="Sci. Rep.">
        <title>Comparative genomics provides insights into the lifestyle and reveals functional heterogeneity of dark septate endophytic fungi.</title>
        <authorList>
            <person name="Knapp D.G."/>
            <person name="Nemeth J.B."/>
            <person name="Barry K."/>
            <person name="Hainaut M."/>
            <person name="Henrissat B."/>
            <person name="Johnson J."/>
            <person name="Kuo A."/>
            <person name="Lim J.H.P."/>
            <person name="Lipzen A."/>
            <person name="Nolan M."/>
            <person name="Ohm R.A."/>
            <person name="Tamas L."/>
            <person name="Grigoriev I.V."/>
            <person name="Spatafora J.W."/>
            <person name="Nagy L.G."/>
            <person name="Kovacs G.M."/>
        </authorList>
    </citation>
    <scope>NUCLEOTIDE SEQUENCE [LARGE SCALE GENOMIC DNA]</scope>
    <source>
        <strain evidence="3 4">DSE2036</strain>
    </source>
</reference>
<comment type="cofactor">
    <cofactor evidence="1">
        <name>Mg(2+)</name>
        <dbReference type="ChEBI" id="CHEBI:18420"/>
    </cofactor>
</comment>
<dbReference type="GO" id="GO:0019693">
    <property type="term" value="P:ribose phosphate metabolic process"/>
    <property type="evidence" value="ECO:0007669"/>
    <property type="project" value="TreeGrafter"/>
</dbReference>
<evidence type="ECO:0000313" key="3">
    <source>
        <dbReference type="EMBL" id="PVI06446.1"/>
    </source>
</evidence>
<keyword evidence="4" id="KW-1185">Reference proteome</keyword>
<dbReference type="GO" id="GO:0080042">
    <property type="term" value="F:ADP-glucose pyrophosphohydrolase activity"/>
    <property type="evidence" value="ECO:0007669"/>
    <property type="project" value="TreeGrafter"/>
</dbReference>
<evidence type="ECO:0000313" key="4">
    <source>
        <dbReference type="Proteomes" id="UP000244855"/>
    </source>
</evidence>
<dbReference type="GO" id="GO:0006753">
    <property type="term" value="P:nucleoside phosphate metabolic process"/>
    <property type="evidence" value="ECO:0007669"/>
    <property type="project" value="TreeGrafter"/>
</dbReference>
<proteinExistence type="predicted"/>
<dbReference type="Proteomes" id="UP000244855">
    <property type="component" value="Unassembled WGS sequence"/>
</dbReference>
<keyword evidence="2" id="KW-0378">Hydrolase</keyword>